<protein>
    <recommendedName>
        <fullName evidence="3">Glycosyltransferase</fullName>
    </recommendedName>
</protein>
<name>A0ABR5I7F9_9ACTN</name>
<dbReference type="Proteomes" id="UP000037247">
    <property type="component" value="Unassembled WGS sequence"/>
</dbReference>
<dbReference type="EMBL" id="LDTZ01000024">
    <property type="protein sequence ID" value="KNA89573.1"/>
    <property type="molecule type" value="Genomic_DNA"/>
</dbReference>
<gene>
    <name evidence="1" type="ORF">ABW18_20595</name>
</gene>
<evidence type="ECO:0000313" key="1">
    <source>
        <dbReference type="EMBL" id="KNA89573.1"/>
    </source>
</evidence>
<comment type="caution">
    <text evidence="1">The sequence shown here is derived from an EMBL/GenBank/DDBJ whole genome shotgun (WGS) entry which is preliminary data.</text>
</comment>
<evidence type="ECO:0000313" key="2">
    <source>
        <dbReference type="Proteomes" id="UP000037247"/>
    </source>
</evidence>
<dbReference type="SUPFAM" id="SSF53756">
    <property type="entry name" value="UDP-Glycosyltransferase/glycogen phosphorylase"/>
    <property type="match status" value="1"/>
</dbReference>
<sequence>MNAGLRVIYVAPETAAGGVGAFADFLLPAIRDLVPDVVEIRHGKPGSDTVAQLRARRAQITEAIAGAGGRDVVVHSELSGGSVESLWPTARLGVRSTAVVHDPPNLVWWPFRTKFLADRRVLNHGLHFGARPVSHQIEKYLGARREYFALSEIGAESIRGRFPGATVARTYHPTTTSVELPEPSLRPRAVGLFGIVYRGKGFEHISRIREVLPDDIEVRIAGRGTESIPSSPGVTVLGTLDEDELADFFGSIQALLMPYGRRSPYGIAYPASAVAAQSISHQTPYISTDHGALGELGAEGGAIVVPGEADDLAGLMAQQAAQLLDDPARMGTLHDELVRLCKERTPKQIAEALVETWSR</sequence>
<organism evidence="1 2">
    <name type="scientific">Gordonia jacobaea</name>
    <dbReference type="NCBI Taxonomy" id="122202"/>
    <lineage>
        <taxon>Bacteria</taxon>
        <taxon>Bacillati</taxon>
        <taxon>Actinomycetota</taxon>
        <taxon>Actinomycetes</taxon>
        <taxon>Mycobacteriales</taxon>
        <taxon>Gordoniaceae</taxon>
        <taxon>Gordonia</taxon>
    </lineage>
</organism>
<dbReference type="Gene3D" id="3.40.50.2000">
    <property type="entry name" value="Glycogen Phosphorylase B"/>
    <property type="match status" value="1"/>
</dbReference>
<reference evidence="1 2" key="1">
    <citation type="submission" date="2015-05" db="EMBL/GenBank/DDBJ databases">
        <title>Draft genome sequence of the bacterium Gordonia jacobaea a new member of the Gordonia genus.</title>
        <authorList>
            <person name="Jimenez-Galisteo G."/>
            <person name="Dominguez A."/>
            <person name="Munoz E."/>
            <person name="Vinas M."/>
        </authorList>
    </citation>
    <scope>NUCLEOTIDE SEQUENCE [LARGE SCALE GENOMIC DNA]</scope>
    <source>
        <strain evidence="2">mv1</strain>
    </source>
</reference>
<dbReference type="RefSeq" id="WP_049700846.1">
    <property type="nucleotide sequence ID" value="NZ_JAQDQF010000003.1"/>
</dbReference>
<proteinExistence type="predicted"/>
<accession>A0ABR5I7F9</accession>
<keyword evidence="2" id="KW-1185">Reference proteome</keyword>
<dbReference type="Pfam" id="PF13692">
    <property type="entry name" value="Glyco_trans_1_4"/>
    <property type="match status" value="1"/>
</dbReference>
<evidence type="ECO:0008006" key="3">
    <source>
        <dbReference type="Google" id="ProtNLM"/>
    </source>
</evidence>